<dbReference type="Pfam" id="PF25601">
    <property type="entry name" value="AAA_lid_14"/>
    <property type="match status" value="1"/>
</dbReference>
<dbReference type="Pfam" id="PF00072">
    <property type="entry name" value="Response_reg"/>
    <property type="match status" value="1"/>
</dbReference>
<name>A0A1M7CHE2_9BACT</name>
<dbReference type="InterPro" id="IPR002078">
    <property type="entry name" value="Sigma_54_int"/>
</dbReference>
<dbReference type="PROSITE" id="PS50045">
    <property type="entry name" value="SIGMA54_INTERACT_4"/>
    <property type="match status" value="1"/>
</dbReference>
<dbReference type="GO" id="GO:0003677">
    <property type="term" value="F:DNA binding"/>
    <property type="evidence" value="ECO:0007669"/>
    <property type="project" value="UniProtKB-KW"/>
</dbReference>
<dbReference type="Gene3D" id="1.10.8.60">
    <property type="match status" value="1"/>
</dbReference>
<dbReference type="GO" id="GO:0000160">
    <property type="term" value="P:phosphorelay signal transduction system"/>
    <property type="evidence" value="ECO:0007669"/>
    <property type="project" value="InterPro"/>
</dbReference>
<dbReference type="RefSeq" id="WP_073081008.1">
    <property type="nucleotide sequence ID" value="NZ_FRBL01000004.1"/>
</dbReference>
<gene>
    <name evidence="9" type="ORF">SAMN05444266_104327</name>
</gene>
<sequence>MMHSILIVEDELVVAGDIRQSLEAAGYHVVGVARTVLRALEIMERCRPDMVVLDIFLKGDQTGIDLAAILNERNIPFVYLSANADEQILAAARVTRPFGFLVKPFREKDLLVTLDIAWYRNQCNEAIDAAGKNGRPPSAAALTSPDKNNFQGIIGQTPAMQEIFEQIDVVAPLDTSVLIMGESGTGKEGVATAVHRLSNRANGPFVKVNSAALPANLVESELFGHEKGAFTGALERRIGKFEQAHGGTLFLDEIGEMPMETQVRLLRVLQEKEIERIGGKGPIKIDVRIIAATNRNLEKAIALGRFRLDLYYRLNVFPVTLPSLRERKSDIPLLATHFCKYYAQKAGKLITGFSARAMNQLVEYPWPGNVRELQHFVERTVLLSQSAVLDAVPGPCRPEGATTTASAEPAVKTFAEMERDYILAMLRRCNNRVAGPGGAAELMDIPPSTLNSRMKKLGIAKVFRGY</sequence>
<dbReference type="FunFam" id="3.40.50.300:FF:000006">
    <property type="entry name" value="DNA-binding transcriptional regulator NtrC"/>
    <property type="match status" value="1"/>
</dbReference>
<keyword evidence="4 9" id="KW-0238">DNA-binding</keyword>
<dbReference type="Proteomes" id="UP000184420">
    <property type="component" value="Unassembled WGS sequence"/>
</dbReference>
<dbReference type="PANTHER" id="PTHR32071:SF117">
    <property type="entry name" value="PTS-DEPENDENT DIHYDROXYACETONE KINASE OPERON REGULATORY PROTEIN-RELATED"/>
    <property type="match status" value="1"/>
</dbReference>
<dbReference type="AlphaFoldDB" id="A0A1M7CHE2"/>
<evidence type="ECO:0000313" key="10">
    <source>
        <dbReference type="Proteomes" id="UP000184420"/>
    </source>
</evidence>
<proteinExistence type="predicted"/>
<dbReference type="Gene3D" id="1.10.10.60">
    <property type="entry name" value="Homeodomain-like"/>
    <property type="match status" value="1"/>
</dbReference>
<dbReference type="PANTHER" id="PTHR32071">
    <property type="entry name" value="TRANSCRIPTIONAL REGULATORY PROTEIN"/>
    <property type="match status" value="1"/>
</dbReference>
<dbReference type="SUPFAM" id="SSF52172">
    <property type="entry name" value="CheY-like"/>
    <property type="match status" value="1"/>
</dbReference>
<dbReference type="InterPro" id="IPR025944">
    <property type="entry name" value="Sigma_54_int_dom_CS"/>
</dbReference>
<feature type="modified residue" description="4-aspartylphosphate" evidence="6">
    <location>
        <position position="54"/>
    </location>
</feature>
<dbReference type="SMART" id="SM00448">
    <property type="entry name" value="REC"/>
    <property type="match status" value="1"/>
</dbReference>
<dbReference type="InterPro" id="IPR027417">
    <property type="entry name" value="P-loop_NTPase"/>
</dbReference>
<dbReference type="InterPro" id="IPR025943">
    <property type="entry name" value="Sigma_54_int_dom_ATP-bd_2"/>
</dbReference>
<feature type="domain" description="Sigma-54 factor interaction" evidence="7">
    <location>
        <begin position="153"/>
        <end position="382"/>
    </location>
</feature>
<dbReference type="InterPro" id="IPR001789">
    <property type="entry name" value="Sig_transdc_resp-reg_receiver"/>
</dbReference>
<dbReference type="SMART" id="SM00382">
    <property type="entry name" value="AAA"/>
    <property type="match status" value="1"/>
</dbReference>
<keyword evidence="3" id="KW-0805">Transcription regulation</keyword>
<dbReference type="PROSITE" id="PS00676">
    <property type="entry name" value="SIGMA54_INTERACT_2"/>
    <property type="match status" value="1"/>
</dbReference>
<dbReference type="EMBL" id="FRBL01000004">
    <property type="protein sequence ID" value="SHL66604.1"/>
    <property type="molecule type" value="Genomic_DNA"/>
</dbReference>
<evidence type="ECO:0000259" key="7">
    <source>
        <dbReference type="PROSITE" id="PS50045"/>
    </source>
</evidence>
<evidence type="ECO:0000313" key="9">
    <source>
        <dbReference type="EMBL" id="SHL66604.1"/>
    </source>
</evidence>
<feature type="domain" description="Response regulatory" evidence="8">
    <location>
        <begin position="4"/>
        <end position="118"/>
    </location>
</feature>
<evidence type="ECO:0000256" key="3">
    <source>
        <dbReference type="ARBA" id="ARBA00023015"/>
    </source>
</evidence>
<evidence type="ECO:0000259" key="8">
    <source>
        <dbReference type="PROSITE" id="PS50110"/>
    </source>
</evidence>
<dbReference type="OrthoDB" id="9767722at2"/>
<dbReference type="InterPro" id="IPR011006">
    <property type="entry name" value="CheY-like_superfamily"/>
</dbReference>
<dbReference type="Pfam" id="PF00158">
    <property type="entry name" value="Sigma54_activat"/>
    <property type="match status" value="1"/>
</dbReference>
<keyword evidence="6" id="KW-0597">Phosphoprotein</keyword>
<accession>A0A1M7CHE2</accession>
<dbReference type="PROSITE" id="PS00675">
    <property type="entry name" value="SIGMA54_INTERACT_1"/>
    <property type="match status" value="1"/>
</dbReference>
<dbReference type="InterPro" id="IPR003593">
    <property type="entry name" value="AAA+_ATPase"/>
</dbReference>
<dbReference type="Gene3D" id="3.40.50.2300">
    <property type="match status" value="1"/>
</dbReference>
<dbReference type="GO" id="GO:0006355">
    <property type="term" value="P:regulation of DNA-templated transcription"/>
    <property type="evidence" value="ECO:0007669"/>
    <property type="project" value="InterPro"/>
</dbReference>
<evidence type="ECO:0000256" key="6">
    <source>
        <dbReference type="PROSITE-ProRule" id="PRU00169"/>
    </source>
</evidence>
<evidence type="ECO:0000256" key="2">
    <source>
        <dbReference type="ARBA" id="ARBA00022840"/>
    </source>
</evidence>
<protein>
    <submittedName>
        <fullName evidence="9">DNA-binding transcriptional response regulator, NtrC family, contains REC, AAA-type ATPase, and a Fis-type DNA-binding domains</fullName>
    </submittedName>
</protein>
<dbReference type="CDD" id="cd00009">
    <property type="entry name" value="AAA"/>
    <property type="match status" value="1"/>
</dbReference>
<keyword evidence="10" id="KW-1185">Reference proteome</keyword>
<dbReference type="GO" id="GO:0005524">
    <property type="term" value="F:ATP binding"/>
    <property type="evidence" value="ECO:0007669"/>
    <property type="project" value="UniProtKB-KW"/>
</dbReference>
<dbReference type="SUPFAM" id="SSF46689">
    <property type="entry name" value="Homeodomain-like"/>
    <property type="match status" value="1"/>
</dbReference>
<dbReference type="InterPro" id="IPR058031">
    <property type="entry name" value="AAA_lid_NorR"/>
</dbReference>
<dbReference type="InterPro" id="IPR009057">
    <property type="entry name" value="Homeodomain-like_sf"/>
</dbReference>
<evidence type="ECO:0000256" key="1">
    <source>
        <dbReference type="ARBA" id="ARBA00022741"/>
    </source>
</evidence>
<evidence type="ECO:0000256" key="5">
    <source>
        <dbReference type="ARBA" id="ARBA00023163"/>
    </source>
</evidence>
<keyword evidence="2" id="KW-0067">ATP-binding</keyword>
<reference evidence="9 10" key="1">
    <citation type="submission" date="2016-11" db="EMBL/GenBank/DDBJ databases">
        <authorList>
            <person name="Jaros S."/>
            <person name="Januszkiewicz K."/>
            <person name="Wedrychowicz H."/>
        </authorList>
    </citation>
    <scope>NUCLEOTIDE SEQUENCE [LARGE SCALE GENOMIC DNA]</scope>
    <source>
        <strain evidence="9 10">DSM 27406</strain>
    </source>
</reference>
<keyword evidence="5" id="KW-0804">Transcription</keyword>
<dbReference type="PROSITE" id="PS00688">
    <property type="entry name" value="SIGMA54_INTERACT_3"/>
    <property type="match status" value="1"/>
</dbReference>
<dbReference type="Gene3D" id="3.40.50.300">
    <property type="entry name" value="P-loop containing nucleotide triphosphate hydrolases"/>
    <property type="match status" value="1"/>
</dbReference>
<keyword evidence="1" id="KW-0547">Nucleotide-binding</keyword>
<organism evidence="9 10">
    <name type="scientific">Chitinophaga jiangningensis</name>
    <dbReference type="NCBI Taxonomy" id="1419482"/>
    <lineage>
        <taxon>Bacteria</taxon>
        <taxon>Pseudomonadati</taxon>
        <taxon>Bacteroidota</taxon>
        <taxon>Chitinophagia</taxon>
        <taxon>Chitinophagales</taxon>
        <taxon>Chitinophagaceae</taxon>
        <taxon>Chitinophaga</taxon>
    </lineage>
</organism>
<dbReference type="STRING" id="1419482.SAMN05444266_104327"/>
<evidence type="ECO:0000256" key="4">
    <source>
        <dbReference type="ARBA" id="ARBA00023125"/>
    </source>
</evidence>
<dbReference type="PROSITE" id="PS50110">
    <property type="entry name" value="RESPONSE_REGULATORY"/>
    <property type="match status" value="1"/>
</dbReference>
<dbReference type="CDD" id="cd17534">
    <property type="entry name" value="REC_DC-like"/>
    <property type="match status" value="1"/>
</dbReference>
<dbReference type="InterPro" id="IPR025662">
    <property type="entry name" value="Sigma_54_int_dom_ATP-bd_1"/>
</dbReference>
<dbReference type="SUPFAM" id="SSF52540">
    <property type="entry name" value="P-loop containing nucleoside triphosphate hydrolases"/>
    <property type="match status" value="1"/>
</dbReference>